<accession>A0A1H5VR14</accession>
<organism evidence="1 2">
    <name type="scientific">Algoriphagus boritolerans DSM 17298 = JCM 18970</name>
    <dbReference type="NCBI Taxonomy" id="1120964"/>
    <lineage>
        <taxon>Bacteria</taxon>
        <taxon>Pseudomonadati</taxon>
        <taxon>Bacteroidota</taxon>
        <taxon>Cytophagia</taxon>
        <taxon>Cytophagales</taxon>
        <taxon>Cyclobacteriaceae</taxon>
        <taxon>Algoriphagus</taxon>
    </lineage>
</organism>
<evidence type="ECO:0008006" key="3">
    <source>
        <dbReference type="Google" id="ProtNLM"/>
    </source>
</evidence>
<dbReference type="Proteomes" id="UP000236736">
    <property type="component" value="Unassembled WGS sequence"/>
</dbReference>
<dbReference type="AlphaFoldDB" id="A0A1H5VR14"/>
<dbReference type="RefSeq" id="WP_103924467.1">
    <property type="nucleotide sequence ID" value="NZ_FNVR01000007.1"/>
</dbReference>
<dbReference type="InterPro" id="IPR008969">
    <property type="entry name" value="CarboxyPept-like_regulatory"/>
</dbReference>
<keyword evidence="2" id="KW-1185">Reference proteome</keyword>
<gene>
    <name evidence="1" type="ORF">SAMN03080598_01797</name>
</gene>
<proteinExistence type="predicted"/>
<dbReference type="STRING" id="1120964.GCA_001313265_01429"/>
<evidence type="ECO:0000313" key="1">
    <source>
        <dbReference type="EMBL" id="SEF89408.1"/>
    </source>
</evidence>
<dbReference type="EMBL" id="FNVR01000007">
    <property type="protein sequence ID" value="SEF89408.1"/>
    <property type="molecule type" value="Genomic_DNA"/>
</dbReference>
<sequence length="131" mass="15030">MNWIKYYHTKNLLIFIFLLFFAQGCQEFIHDSFDTFQGVIVDKEGDPVSNLRLNFYSNSSLIYSITTDNLGAFKVVVPSKNLDDSYRLTAPSPFLFEVNQNEFIYTDRDLMLDPSLRDANGVIDLGTVILV</sequence>
<evidence type="ECO:0000313" key="2">
    <source>
        <dbReference type="Proteomes" id="UP000236736"/>
    </source>
</evidence>
<dbReference type="PROSITE" id="PS51257">
    <property type="entry name" value="PROKAR_LIPOPROTEIN"/>
    <property type="match status" value="1"/>
</dbReference>
<dbReference type="OrthoDB" id="826486at2"/>
<name>A0A1H5VR14_9BACT</name>
<dbReference type="SUPFAM" id="SSF49464">
    <property type="entry name" value="Carboxypeptidase regulatory domain-like"/>
    <property type="match status" value="1"/>
</dbReference>
<protein>
    <recommendedName>
        <fullName evidence="3">Carboxypeptidase regulatory-like domain-containing protein</fullName>
    </recommendedName>
</protein>
<reference evidence="2" key="1">
    <citation type="submission" date="2016-10" db="EMBL/GenBank/DDBJ databases">
        <authorList>
            <person name="Varghese N."/>
            <person name="Submissions S."/>
        </authorList>
    </citation>
    <scope>NUCLEOTIDE SEQUENCE [LARGE SCALE GENOMIC DNA]</scope>
    <source>
        <strain evidence="2">DSM 17298</strain>
    </source>
</reference>